<comment type="cofactor">
    <cofactor evidence="1 6">
        <name>FAD</name>
        <dbReference type="ChEBI" id="CHEBI:57692"/>
    </cofactor>
</comment>
<evidence type="ECO:0000256" key="4">
    <source>
        <dbReference type="ARBA" id="ARBA00023002"/>
    </source>
</evidence>
<dbReference type="InterPro" id="IPR036188">
    <property type="entry name" value="FAD/NAD-bd_sf"/>
</dbReference>
<sequence>MSKHIAILGAGISGLSIAYALEKAGLRVTLFEAREHVGGPLRSSEREGFVVEHGPHTLLQRSAGVAALLSELGLDDQIVDAFESASRRYVVRYGRALALPSSPAEFLKSELLSPAAKLRLLGEPFVSRFDRPHIDETLAGFVRRRLGPEALDYLLDPFVGGTYAGDPHQMSARHTFPVLKELEDEAGSLLLGGVRRQLRTTRSETPRAPKRLLSFSGGLQTLTDALAAALEGPIHLGHPVTGLRRTAAGWQVLSDTSSGPADAAFDALVSTLPPYALADLRWEHASPPPAPLQRVVDVPFAPITLVATGFKRPDVAHPLDGFGVLNPRVEELHTLGTLFTSSMFPQRAPRGSVNLTTFVGGARQPALARLDDQAVVELVKLDLRRILGVRAEPHFVHISRWEKAIPQFEVGHQLVLNAYDTLEDALPGLFFAGNTRDTVALPALLDAREHHARRVTDFLNLT</sequence>
<comment type="subcellular location">
    <subcellularLocation>
        <location evidence="6">Cytoplasm</location>
    </subcellularLocation>
</comment>
<dbReference type="InterPro" id="IPR002937">
    <property type="entry name" value="Amino_oxidase"/>
</dbReference>
<evidence type="ECO:0000256" key="1">
    <source>
        <dbReference type="ARBA" id="ARBA00001974"/>
    </source>
</evidence>
<dbReference type="Proteomes" id="UP000249169">
    <property type="component" value="Unassembled WGS sequence"/>
</dbReference>
<comment type="catalytic activity">
    <reaction evidence="6">
        <text>coproporphyrinogen III + 3 O2 = coproporphyrin III + 3 H2O2</text>
        <dbReference type="Rhea" id="RHEA:43436"/>
        <dbReference type="ChEBI" id="CHEBI:15379"/>
        <dbReference type="ChEBI" id="CHEBI:16240"/>
        <dbReference type="ChEBI" id="CHEBI:57309"/>
        <dbReference type="ChEBI" id="CHEBI:131725"/>
        <dbReference type="EC" id="1.3.3.15"/>
    </reaction>
</comment>
<accession>A0A328CBT5</accession>
<comment type="pathway">
    <text evidence="6">Porphyrin-containing compound metabolism; protoheme biosynthesis.</text>
</comment>
<comment type="function">
    <text evidence="6">Involved in coproporphyrin-dependent heme b biosynthesis. Catalyzes the oxidation of coproporphyrinogen III to coproporphyrin III.</text>
</comment>
<keyword evidence="3 6" id="KW-0274">FAD</keyword>
<dbReference type="InterPro" id="IPR050464">
    <property type="entry name" value="Zeta_carotene_desat/Oxidored"/>
</dbReference>
<keyword evidence="2 6" id="KW-0285">Flavoprotein</keyword>
<dbReference type="Gene3D" id="3.50.50.60">
    <property type="entry name" value="FAD/NAD(P)-binding domain"/>
    <property type="match status" value="1"/>
</dbReference>
<proteinExistence type="inferred from homology"/>
<evidence type="ECO:0000313" key="8">
    <source>
        <dbReference type="EMBL" id="RAL25354.1"/>
    </source>
</evidence>
<comment type="caution">
    <text evidence="8">The sequence shown here is derived from an EMBL/GenBank/DDBJ whole genome shotgun (WGS) entry which is preliminary data.</text>
</comment>
<dbReference type="OrthoDB" id="20837at2"/>
<dbReference type="RefSeq" id="WP_111728526.1">
    <property type="nucleotide sequence ID" value="NZ_QHKO01000001.1"/>
</dbReference>
<dbReference type="SUPFAM" id="SSF51905">
    <property type="entry name" value="FAD/NAD(P)-binding domain"/>
    <property type="match status" value="1"/>
</dbReference>
<dbReference type="SUPFAM" id="SSF54373">
    <property type="entry name" value="FAD-linked reductases, C-terminal domain"/>
    <property type="match status" value="1"/>
</dbReference>
<feature type="domain" description="Amine oxidase" evidence="7">
    <location>
        <begin position="12"/>
        <end position="435"/>
    </location>
</feature>
<dbReference type="EMBL" id="QHKO01000001">
    <property type="protein sequence ID" value="RAL25354.1"/>
    <property type="molecule type" value="Genomic_DNA"/>
</dbReference>
<evidence type="ECO:0000256" key="3">
    <source>
        <dbReference type="ARBA" id="ARBA00022827"/>
    </source>
</evidence>
<dbReference type="AlphaFoldDB" id="A0A328CBT5"/>
<keyword evidence="4 6" id="KW-0560">Oxidoreductase</keyword>
<protein>
    <recommendedName>
        <fullName evidence="6">Coproporphyrinogen III oxidase</fullName>
        <ecNumber evidence="6">1.3.3.15</ecNumber>
    </recommendedName>
</protein>
<reference evidence="8 9" key="1">
    <citation type="submission" date="2018-05" db="EMBL/GenBank/DDBJ databases">
        <title>Lujinxingia marina gen. nov. sp. nov., a new facultative anaerobic member of the class Deltaproteobacteria, and proposal of Lujinxingaceae fam. nov.</title>
        <authorList>
            <person name="Li C.-M."/>
        </authorList>
    </citation>
    <scope>NUCLEOTIDE SEQUENCE [LARGE SCALE GENOMIC DNA]</scope>
    <source>
        <strain evidence="8 9">B210</strain>
    </source>
</reference>
<evidence type="ECO:0000259" key="7">
    <source>
        <dbReference type="Pfam" id="PF01593"/>
    </source>
</evidence>
<dbReference type="GO" id="GO:0006783">
    <property type="term" value="P:heme biosynthetic process"/>
    <property type="evidence" value="ECO:0007669"/>
    <property type="project" value="UniProtKB-UniRule"/>
</dbReference>
<keyword evidence="6" id="KW-0963">Cytoplasm</keyword>
<name>A0A328CBT5_9DELT</name>
<gene>
    <name evidence="8" type="primary">hemG</name>
    <name evidence="8" type="ORF">DL240_03850</name>
</gene>
<dbReference type="GO" id="GO:0004729">
    <property type="term" value="F:oxygen-dependent protoporphyrinogen oxidase activity"/>
    <property type="evidence" value="ECO:0007669"/>
    <property type="project" value="UniProtKB-UniRule"/>
</dbReference>
<dbReference type="Gene3D" id="1.10.3110.10">
    <property type="entry name" value="protoporphyrinogen ix oxidase, domain 3"/>
    <property type="match status" value="1"/>
</dbReference>
<comment type="similarity">
    <text evidence="6">Belongs to the protoporphyrinogen/coproporphyrinogen oxidase family. Coproporphyrinogen III oxidase subfamily.</text>
</comment>
<evidence type="ECO:0000256" key="2">
    <source>
        <dbReference type="ARBA" id="ARBA00022630"/>
    </source>
</evidence>
<evidence type="ECO:0000256" key="6">
    <source>
        <dbReference type="RuleBase" id="RU364052"/>
    </source>
</evidence>
<dbReference type="GO" id="GO:0005737">
    <property type="term" value="C:cytoplasm"/>
    <property type="evidence" value="ECO:0007669"/>
    <property type="project" value="UniProtKB-SubCell"/>
</dbReference>
<dbReference type="EC" id="1.3.3.15" evidence="6"/>
<dbReference type="NCBIfam" id="TIGR00562">
    <property type="entry name" value="proto_IX_ox"/>
    <property type="match status" value="1"/>
</dbReference>
<dbReference type="PANTHER" id="PTHR42923">
    <property type="entry name" value="PROTOPORPHYRINOGEN OXIDASE"/>
    <property type="match status" value="1"/>
</dbReference>
<keyword evidence="9" id="KW-1185">Reference proteome</keyword>
<dbReference type="InterPro" id="IPR004572">
    <property type="entry name" value="Protoporphyrinogen_oxidase"/>
</dbReference>
<dbReference type="Gene3D" id="3.90.660.20">
    <property type="entry name" value="Protoporphyrinogen oxidase, mitochondrial, domain 2"/>
    <property type="match status" value="1"/>
</dbReference>
<organism evidence="8 9">
    <name type="scientific">Lujinxingia litoralis</name>
    <dbReference type="NCBI Taxonomy" id="2211119"/>
    <lineage>
        <taxon>Bacteria</taxon>
        <taxon>Deltaproteobacteria</taxon>
        <taxon>Bradymonadales</taxon>
        <taxon>Lujinxingiaceae</taxon>
        <taxon>Lujinxingia</taxon>
    </lineage>
</organism>
<dbReference type="PANTHER" id="PTHR42923:SF3">
    <property type="entry name" value="PROTOPORPHYRINOGEN OXIDASE"/>
    <property type="match status" value="1"/>
</dbReference>
<keyword evidence="5 6" id="KW-0350">Heme biosynthesis</keyword>
<evidence type="ECO:0000313" key="9">
    <source>
        <dbReference type="Proteomes" id="UP000249169"/>
    </source>
</evidence>
<dbReference type="Pfam" id="PF01593">
    <property type="entry name" value="Amino_oxidase"/>
    <property type="match status" value="1"/>
</dbReference>
<evidence type="ECO:0000256" key="5">
    <source>
        <dbReference type="ARBA" id="ARBA00023133"/>
    </source>
</evidence>